<keyword evidence="1" id="KW-0472">Membrane</keyword>
<comment type="caution">
    <text evidence="2">The sequence shown here is derived from an EMBL/GenBank/DDBJ whole genome shotgun (WGS) entry which is preliminary data.</text>
</comment>
<dbReference type="SUPFAM" id="SSF53448">
    <property type="entry name" value="Nucleotide-diphospho-sugar transferases"/>
    <property type="match status" value="1"/>
</dbReference>
<keyword evidence="1" id="KW-1133">Transmembrane helix</keyword>
<evidence type="ECO:0000256" key="1">
    <source>
        <dbReference type="SAM" id="Phobius"/>
    </source>
</evidence>
<dbReference type="RefSeq" id="WP_339964656.1">
    <property type="nucleotide sequence ID" value="NZ_JBBHJY010000001.1"/>
</dbReference>
<proteinExistence type="predicted"/>
<feature type="transmembrane region" description="Helical" evidence="1">
    <location>
        <begin position="295"/>
        <end position="314"/>
    </location>
</feature>
<reference evidence="2 3" key="1">
    <citation type="submission" date="2024-03" db="EMBL/GenBank/DDBJ databases">
        <authorList>
            <person name="Jo J.-H."/>
        </authorList>
    </citation>
    <scope>NUCLEOTIDE SEQUENCE [LARGE SCALE GENOMIC DNA]</scope>
    <source>
        <strain evidence="2 3">AS3R-12</strain>
    </source>
</reference>
<protein>
    <submittedName>
        <fullName evidence="2">Uncharacterized protein</fullName>
    </submittedName>
</protein>
<feature type="transmembrane region" description="Helical" evidence="1">
    <location>
        <begin position="320"/>
        <end position="340"/>
    </location>
</feature>
<feature type="transmembrane region" description="Helical" evidence="1">
    <location>
        <begin position="227"/>
        <end position="250"/>
    </location>
</feature>
<dbReference type="EMBL" id="JBBHJY010000001">
    <property type="protein sequence ID" value="MEJ6008967.1"/>
    <property type="molecule type" value="Genomic_DNA"/>
</dbReference>
<dbReference type="Proteomes" id="UP001379235">
    <property type="component" value="Unassembled WGS sequence"/>
</dbReference>
<evidence type="ECO:0000313" key="2">
    <source>
        <dbReference type="EMBL" id="MEJ6008967.1"/>
    </source>
</evidence>
<dbReference type="InterPro" id="IPR029044">
    <property type="entry name" value="Nucleotide-diphossugar_trans"/>
</dbReference>
<feature type="transmembrane region" description="Helical" evidence="1">
    <location>
        <begin position="352"/>
        <end position="385"/>
    </location>
</feature>
<gene>
    <name evidence="2" type="ORF">WG900_03425</name>
</gene>
<keyword evidence="1" id="KW-0812">Transmembrane</keyword>
<keyword evidence="3" id="KW-1185">Reference proteome</keyword>
<name>A0ABU8S4T7_9SPHN</name>
<evidence type="ECO:0000313" key="3">
    <source>
        <dbReference type="Proteomes" id="UP001379235"/>
    </source>
</evidence>
<accession>A0ABU8S4T7</accession>
<feature type="transmembrane region" description="Helical" evidence="1">
    <location>
        <begin position="256"/>
        <end position="274"/>
    </location>
</feature>
<sequence length="395" mass="41033">MMEPASAGFDVPRAYLRLGGATLAHHQLALALAAGCERIACLAKAFDPELAALQREAERAGARFHMISGGRALSGLVTASDELLVLGEGVIVSPVDALELIAQAPAVLVLPAEAAVPQGFERIDINHAGAGLMLLPGRLVERLNDLPPDADPASALLRIALQAGISQRMVPQSVSNDGRWLLVQDEAQAQAAEDRWMDRQTSGLGHSLGMGLAAWLSRRFGAAMLHAGSGGSATGIAGLTLLAMAAGSAWLEVPTLGLALLGAAWLVQRVGTIITGAQADSLGLGRGMLSRPEPFGALLDIVLVGVLIAVPSLVPGEPTWLRAFAPLVLIGLLRLLSQVLAERFSAWFEDRLLLALALAALGLAGLLPYAVPGLSIVLIVAGIILSRRRGELTSV</sequence>
<organism evidence="2 3">
    <name type="scientific">Novosphingobium aquae</name>
    <dbReference type="NCBI Taxonomy" id="3133435"/>
    <lineage>
        <taxon>Bacteria</taxon>
        <taxon>Pseudomonadati</taxon>
        <taxon>Pseudomonadota</taxon>
        <taxon>Alphaproteobacteria</taxon>
        <taxon>Sphingomonadales</taxon>
        <taxon>Sphingomonadaceae</taxon>
        <taxon>Novosphingobium</taxon>
    </lineage>
</organism>